<evidence type="ECO:0000259" key="1">
    <source>
        <dbReference type="Pfam" id="PF11892"/>
    </source>
</evidence>
<sequence length="83" mass="9292">NLNLNQNQPVNELAADLRKAFSGIVAGNVKEFGRQQIEEKGVYQIAGDKDLMAKLDELLQSFVAQKRMKLPGSDYLPVFEVLK</sequence>
<dbReference type="Pfam" id="PF11892">
    <property type="entry name" value="PpnN_C"/>
    <property type="match status" value="1"/>
</dbReference>
<dbReference type="Gene3D" id="3.40.50.450">
    <property type="match status" value="1"/>
</dbReference>
<dbReference type="AlphaFoldDB" id="A0A3B0VWQ0"/>
<feature type="non-terminal residue" evidence="2">
    <location>
        <position position="1"/>
    </location>
</feature>
<dbReference type="EMBL" id="UOFC01000181">
    <property type="protein sequence ID" value="VAW48088.1"/>
    <property type="molecule type" value="Genomic_DNA"/>
</dbReference>
<dbReference type="InterPro" id="IPR021826">
    <property type="entry name" value="PpnN_C"/>
</dbReference>
<name>A0A3B0VWQ0_9ZZZZ</name>
<organism evidence="2">
    <name type="scientific">hydrothermal vent metagenome</name>
    <dbReference type="NCBI Taxonomy" id="652676"/>
    <lineage>
        <taxon>unclassified sequences</taxon>
        <taxon>metagenomes</taxon>
        <taxon>ecological metagenomes</taxon>
    </lineage>
</organism>
<gene>
    <name evidence="2" type="ORF">MNBD_GAMMA03-1257</name>
</gene>
<proteinExistence type="predicted"/>
<evidence type="ECO:0000313" key="2">
    <source>
        <dbReference type="EMBL" id="VAW48088.1"/>
    </source>
</evidence>
<reference evidence="2" key="1">
    <citation type="submission" date="2018-06" db="EMBL/GenBank/DDBJ databases">
        <authorList>
            <person name="Zhirakovskaya E."/>
        </authorList>
    </citation>
    <scope>NUCLEOTIDE SEQUENCE</scope>
</reference>
<feature type="domain" description="Pyrimidine/purine nucleotide 5'-monophosphate nucleosidase C-terminal" evidence="1">
    <location>
        <begin position="1"/>
        <end position="81"/>
    </location>
</feature>
<accession>A0A3B0VWQ0</accession>
<protein>
    <submittedName>
        <fullName evidence="2">LOG family protein YgdH</fullName>
    </submittedName>
</protein>